<feature type="region of interest" description="Disordered" evidence="1">
    <location>
        <begin position="208"/>
        <end position="263"/>
    </location>
</feature>
<dbReference type="PANTHER" id="PTHR34612">
    <property type="entry name" value="GH131_N DOMAIN-CONTAINING PROTEIN"/>
    <property type="match status" value="1"/>
</dbReference>
<accession>F0X0D7</accession>
<feature type="domain" description="Glycoside hydrolase 131 catalytic N-terminal" evidence="2">
    <location>
        <begin position="8"/>
        <end position="179"/>
    </location>
</feature>
<proteinExistence type="predicted"/>
<gene>
    <name evidence="3" type="primary">AlNc14C478G11876</name>
    <name evidence="3" type="ORF">ALNC14_133660</name>
</gene>
<dbReference type="EMBL" id="FR824519">
    <property type="protein sequence ID" value="CCA27222.1"/>
    <property type="molecule type" value="Genomic_DNA"/>
</dbReference>
<reference evidence="3" key="2">
    <citation type="submission" date="2011-02" db="EMBL/GenBank/DDBJ databases">
        <authorList>
            <person name="MacLean D."/>
        </authorList>
    </citation>
    <scope>NUCLEOTIDE SEQUENCE</scope>
</reference>
<name>F0X0D7_9STRA</name>
<evidence type="ECO:0000256" key="1">
    <source>
        <dbReference type="SAM" id="MobiDB-lite"/>
    </source>
</evidence>
<feature type="compositionally biased region" description="Basic and acidic residues" evidence="1">
    <location>
        <begin position="208"/>
        <end position="217"/>
    </location>
</feature>
<dbReference type="HOGENOM" id="CLU_1059301_0_0_1"/>
<evidence type="ECO:0000259" key="2">
    <source>
        <dbReference type="Pfam" id="PF18271"/>
    </source>
</evidence>
<dbReference type="Pfam" id="PF18271">
    <property type="entry name" value="GH131_N"/>
    <property type="match status" value="1"/>
</dbReference>
<protein>
    <submittedName>
        <fullName evidence="3">AlNc14C478G11876 protein</fullName>
    </submittedName>
</protein>
<dbReference type="AlphaFoldDB" id="F0X0D7"/>
<sequence>MRLEPSARNLSEYFDLSEKPRRHNGRKETVCRFNVDDDCKFKDQTSLRRTQLVQIFEVDTSIWVTFSFLVPQNFNNLTLDWQVEFTESSCWEVRLQLKNEKYPVVQILANDNYSAPVWHRNLRINKWYNFGVFVTVKETIFYMSVGDGPLRYVATDRTAKCDVKKEDFQEHHFGLLSWQPGVHPNIGSTQSILFSDIRASAQIDDSMIRSDEGDHNGDSTQDDGSESESESGGVGRGVQNGRGHKSNGNADGSLPSGCGQNGN</sequence>
<dbReference type="InterPro" id="IPR041524">
    <property type="entry name" value="GH131_N"/>
</dbReference>
<reference evidence="3" key="1">
    <citation type="journal article" date="2011" name="PLoS Biol.">
        <title>Gene gain and loss during evolution of obligate parasitism in the white rust pathogen of Arabidopsis thaliana.</title>
        <authorList>
            <person name="Kemen E."/>
            <person name="Gardiner A."/>
            <person name="Schultz-Larsen T."/>
            <person name="Kemen A.C."/>
            <person name="Balmuth A.L."/>
            <person name="Robert-Seilaniantz A."/>
            <person name="Bailey K."/>
            <person name="Holub E."/>
            <person name="Studholme D.J."/>
            <person name="Maclean D."/>
            <person name="Jones J.D."/>
        </authorList>
    </citation>
    <scope>NUCLEOTIDE SEQUENCE</scope>
</reference>
<feature type="compositionally biased region" description="Acidic residues" evidence="1">
    <location>
        <begin position="220"/>
        <end position="229"/>
    </location>
</feature>
<organism evidence="3">
    <name type="scientific">Albugo laibachii Nc14</name>
    <dbReference type="NCBI Taxonomy" id="890382"/>
    <lineage>
        <taxon>Eukaryota</taxon>
        <taxon>Sar</taxon>
        <taxon>Stramenopiles</taxon>
        <taxon>Oomycota</taxon>
        <taxon>Peronosporomycetes</taxon>
        <taxon>Albuginales</taxon>
        <taxon>Albuginaceae</taxon>
        <taxon>Albugo</taxon>
    </lineage>
</organism>
<evidence type="ECO:0000313" key="3">
    <source>
        <dbReference type="EMBL" id="CCA27222.1"/>
    </source>
</evidence>
<dbReference type="PANTHER" id="PTHR34612:SF6">
    <property type="entry name" value="GLYCOSIDE HYDROLASE 131 CATALYTIC N-TERMINAL DOMAIN-CONTAINING PROTEIN"/>
    <property type="match status" value="1"/>
</dbReference>
<dbReference type="Gene3D" id="2.60.120.1160">
    <property type="match status" value="1"/>
</dbReference>